<gene>
    <name evidence="1" type="ORF">DAH66_06315</name>
</gene>
<protein>
    <submittedName>
        <fullName evidence="1">Uncharacterized protein</fullName>
    </submittedName>
</protein>
<name>A0A430G654_9SPHN</name>
<sequence>MGQHLSHGLYDVHNRRQETGHFRYHDWCCSCQSHINELCSSPTKPLCQLQTQRQYARSRTLYIGVVSRTLEISLDKFDIVKGLVKLRYADAPFFLRLRRGAIMPAPSQFILEVLDPFAKIMQRFERVFAFIAPRAGHRR</sequence>
<evidence type="ECO:0000313" key="1">
    <source>
        <dbReference type="EMBL" id="RSY88066.1"/>
    </source>
</evidence>
<comment type="caution">
    <text evidence="1">The sequence shown here is derived from an EMBL/GenBank/DDBJ whole genome shotgun (WGS) entry which is preliminary data.</text>
</comment>
<accession>A0A430G654</accession>
<proteinExistence type="predicted"/>
<dbReference type="Proteomes" id="UP000287746">
    <property type="component" value="Unassembled WGS sequence"/>
</dbReference>
<dbReference type="EMBL" id="QQYZ01000004">
    <property type="protein sequence ID" value="RSY88066.1"/>
    <property type="molecule type" value="Genomic_DNA"/>
</dbReference>
<dbReference type="AlphaFoldDB" id="A0A430G654"/>
<reference evidence="1 2" key="1">
    <citation type="submission" date="2018-07" db="EMBL/GenBank/DDBJ databases">
        <title>Genomic and Epidemiologic Investigation of an Indolent Hospital Outbreak.</title>
        <authorList>
            <person name="Johnson R.C."/>
            <person name="Deming C."/>
            <person name="Conlan S."/>
            <person name="Zellmer C.J."/>
            <person name="Michelin A.V."/>
            <person name="Lee-Lin S."/>
            <person name="Thomas P.J."/>
            <person name="Park M."/>
            <person name="Weingarten R.A."/>
            <person name="Less J."/>
            <person name="Dekker J.P."/>
            <person name="Frank K.M."/>
            <person name="Musser K.A."/>
            <person name="Mcquiston J.R."/>
            <person name="Henderson D.K."/>
            <person name="Lau A.F."/>
            <person name="Palmore T.N."/>
            <person name="Segre J.A."/>
        </authorList>
    </citation>
    <scope>NUCLEOTIDE SEQUENCE [LARGE SCALE GENOMIC DNA]</scope>
    <source>
        <strain evidence="1 2">SK-CDC1_0717</strain>
    </source>
</reference>
<organism evidence="1 2">
    <name type="scientific">Sphingomonas koreensis</name>
    <dbReference type="NCBI Taxonomy" id="93064"/>
    <lineage>
        <taxon>Bacteria</taxon>
        <taxon>Pseudomonadati</taxon>
        <taxon>Pseudomonadota</taxon>
        <taxon>Alphaproteobacteria</taxon>
        <taxon>Sphingomonadales</taxon>
        <taxon>Sphingomonadaceae</taxon>
        <taxon>Sphingomonas</taxon>
    </lineage>
</organism>
<evidence type="ECO:0000313" key="2">
    <source>
        <dbReference type="Proteomes" id="UP000287746"/>
    </source>
</evidence>